<proteinExistence type="predicted"/>
<evidence type="ECO:0000313" key="2">
    <source>
        <dbReference type="EMBL" id="KAF2155821.1"/>
    </source>
</evidence>
<name>A0A9P4J677_9PEZI</name>
<dbReference type="Gene3D" id="3.90.25.10">
    <property type="entry name" value="UDP-galactose 4-epimerase, domain 1"/>
    <property type="match status" value="1"/>
</dbReference>
<protein>
    <submittedName>
        <fullName evidence="2">NAD(P)-binding protein</fullName>
    </submittedName>
</protein>
<dbReference type="Pfam" id="PF05368">
    <property type="entry name" value="NmrA"/>
    <property type="match status" value="1"/>
</dbReference>
<dbReference type="PANTHER" id="PTHR47129">
    <property type="entry name" value="QUINONE OXIDOREDUCTASE 2"/>
    <property type="match status" value="1"/>
</dbReference>
<dbReference type="Gene3D" id="3.40.50.720">
    <property type="entry name" value="NAD(P)-binding Rossmann-like Domain"/>
    <property type="match status" value="1"/>
</dbReference>
<keyword evidence="3" id="KW-1185">Reference proteome</keyword>
<accession>A0A9P4J677</accession>
<sequence>MSKKLAIIGASGKLAFATLTYLLDSGLLPPDQIIATTSSESPSSPQWTKLSDLGVTVRHASFDSRSSIETALKGAETLFLVSSPRIAKDFGDVQDGQGREADHFVALEAAAAVGVKHVYYTSLAFKRPSKAGVMRAHISTEKYLEQQLAAKGLGWTVIREGLYNESWPLYFGHWKLGEDERTEIEVAGEGTIPWTSIADLGTATARILTASRKDYAGKTLYLCNRKNRRSLRDIAGLVGKALGKDIAVKVVGREDHEKFYIEKRNMDPGLVRWWVSTYDALRDGECDVTDDTFQRLMAEADRSPTNMEQTVAEMTGASQ</sequence>
<dbReference type="PANTHER" id="PTHR47129:SF1">
    <property type="entry name" value="NMRA-LIKE DOMAIN-CONTAINING PROTEIN"/>
    <property type="match status" value="1"/>
</dbReference>
<dbReference type="InterPro" id="IPR008030">
    <property type="entry name" value="NmrA-like"/>
</dbReference>
<feature type="domain" description="NmrA-like" evidence="1">
    <location>
        <begin position="1"/>
        <end position="257"/>
    </location>
</feature>
<dbReference type="Proteomes" id="UP000799439">
    <property type="component" value="Unassembled WGS sequence"/>
</dbReference>
<dbReference type="SUPFAM" id="SSF51735">
    <property type="entry name" value="NAD(P)-binding Rossmann-fold domains"/>
    <property type="match status" value="1"/>
</dbReference>
<dbReference type="OrthoDB" id="419598at2759"/>
<dbReference type="EMBL" id="ML996082">
    <property type="protein sequence ID" value="KAF2155821.1"/>
    <property type="molecule type" value="Genomic_DNA"/>
</dbReference>
<reference evidence="2" key="1">
    <citation type="journal article" date="2020" name="Stud. Mycol.">
        <title>101 Dothideomycetes genomes: a test case for predicting lifestyles and emergence of pathogens.</title>
        <authorList>
            <person name="Haridas S."/>
            <person name="Albert R."/>
            <person name="Binder M."/>
            <person name="Bloem J."/>
            <person name="Labutti K."/>
            <person name="Salamov A."/>
            <person name="Andreopoulos B."/>
            <person name="Baker S."/>
            <person name="Barry K."/>
            <person name="Bills G."/>
            <person name="Bluhm B."/>
            <person name="Cannon C."/>
            <person name="Castanera R."/>
            <person name="Culley D."/>
            <person name="Daum C."/>
            <person name="Ezra D."/>
            <person name="Gonzalez J."/>
            <person name="Henrissat B."/>
            <person name="Kuo A."/>
            <person name="Liang C."/>
            <person name="Lipzen A."/>
            <person name="Lutzoni F."/>
            <person name="Magnuson J."/>
            <person name="Mondo S."/>
            <person name="Nolan M."/>
            <person name="Ohm R."/>
            <person name="Pangilinan J."/>
            <person name="Park H.-J."/>
            <person name="Ramirez L."/>
            <person name="Alfaro M."/>
            <person name="Sun H."/>
            <person name="Tritt A."/>
            <person name="Yoshinaga Y."/>
            <person name="Zwiers L.-H."/>
            <person name="Turgeon B."/>
            <person name="Goodwin S."/>
            <person name="Spatafora J."/>
            <person name="Crous P."/>
            <person name="Grigoriev I."/>
        </authorList>
    </citation>
    <scope>NUCLEOTIDE SEQUENCE</scope>
    <source>
        <strain evidence="2">CBS 260.36</strain>
    </source>
</reference>
<dbReference type="AlphaFoldDB" id="A0A9P4J677"/>
<comment type="caution">
    <text evidence="2">The sequence shown here is derived from an EMBL/GenBank/DDBJ whole genome shotgun (WGS) entry which is preliminary data.</text>
</comment>
<dbReference type="InterPro" id="IPR052718">
    <property type="entry name" value="NmrA-type_oxidoreductase"/>
</dbReference>
<gene>
    <name evidence="2" type="ORF">K461DRAFT_274856</name>
</gene>
<dbReference type="InterPro" id="IPR036291">
    <property type="entry name" value="NAD(P)-bd_dom_sf"/>
</dbReference>
<organism evidence="2 3">
    <name type="scientific">Myriangium duriaei CBS 260.36</name>
    <dbReference type="NCBI Taxonomy" id="1168546"/>
    <lineage>
        <taxon>Eukaryota</taxon>
        <taxon>Fungi</taxon>
        <taxon>Dikarya</taxon>
        <taxon>Ascomycota</taxon>
        <taxon>Pezizomycotina</taxon>
        <taxon>Dothideomycetes</taxon>
        <taxon>Dothideomycetidae</taxon>
        <taxon>Myriangiales</taxon>
        <taxon>Myriangiaceae</taxon>
        <taxon>Myriangium</taxon>
    </lineage>
</organism>
<evidence type="ECO:0000259" key="1">
    <source>
        <dbReference type="Pfam" id="PF05368"/>
    </source>
</evidence>
<evidence type="ECO:0000313" key="3">
    <source>
        <dbReference type="Proteomes" id="UP000799439"/>
    </source>
</evidence>